<dbReference type="InterPro" id="IPR026960">
    <property type="entry name" value="RVT-Znf"/>
</dbReference>
<dbReference type="InterPro" id="IPR025558">
    <property type="entry name" value="DUF4283"/>
</dbReference>
<keyword evidence="4" id="KW-1185">Reference proteome</keyword>
<protein>
    <submittedName>
        <fullName evidence="3">Reverse transcriptase domain</fullName>
    </submittedName>
</protein>
<sequence>MRNKNSSRKKPSSAPPPSSSHGVGGISPPPPSLDPSPDLPSPSLPEARSDAATSDLSVASPVLPSEALSKASSQAASRPSSLSIAPTSPRELSKDMASRALQAPITSANAPKVADPTPTAKPSATTDAPWLHLFKGNSRPLTKKGTAFTLPSGEACVKIPISIIEKHQKAWDCFILGQFYSDPPAQGTIHAIVNGIWSKFHRDISVTKMEGNAFLFRVPNASTRNRILTQGLWQIEGQTMFVANWKPGSIPQKLELSSAPVWLELRNVPLQFFNEDGFEFIAGLVGEPKGLHPSTANLSNLEVAKVFTLIDPRKPLPEAVNVQFPSSEISRVLVSSPWMPPVCPFCKEVGHNLKRCKVAPVSCHVCNSTCHSVSNCPRAKAKPTKKASKLKPTAAPGEISSDSPLVASASSIDKGKAIEVGPGINASLVKQTGTVSLSKSPTTSKSEWIQVKPNSAAKKDMPAAACSSSPATDSSSPTVFAIDNLIKEQDSLDSKSLASDSSDLLSSEDGVDPEINESQFLKIVKVSVLSKSLQIVTCAVLLPDAHSEIVISFVYAANEESARRDLWREIVSIATDHRVRGKPWSVLGDFNQIFSPSDHSCSQNPNVDLPTRLFRDCPLDADLSDLNFRGCSYTWWNKQRVNPVAKKLDRILVNESWLLLFPTSLGVFGDLDFSNHASCSIVLNPSVQRQRKAFKFQNFLLKNQDFVPLVANLWFSFNLVGSAMFRLSKKLKFLKNHIREFSKDNYSNLEKRVKEAHLVVLQLQQQILTSTTPAKALLERAANEKYQTLLRAEESFLCQRSSITWLREGDLNTSYFHRITAARQAINHIHYMLDSSGERIDSQEKIQDHCVHYYQSLLGGTEPLSLFDPADLSSLLAFRCSAANHAALESAFSPEDIRHAVFSLPRNKTAGPDGYSAEFFKSCWHIIGPEVVDAVTKFFNSGQMLKQWNATTLILIPKIPNASSTSDFKPISLCNTMYKVILRLLAGRLQSLLPFFVSNAQSAFLPGRLLAENVLLATELVNGYGRKNIGPRGMLKVDLRKAFDSVKWNFILAILKAINFPDKFISWISQCITTPQFSVSVNGVTSGYFQSSCGLRQGDPISPYLFVLAMEVFSRLMSSSFAAGFIKHHPKTKDLDISHLMFADDVMVFFDGSFSSLCGIAEALDTFASWSGLNMNCEKTQIFTAGLDPGESIAVSNSGFTTGSLPIRYLGLPLMCRKLRVSEFSPLIEKLRNRSGSLWVAWHHHHHLTCKSFWSITASPADSWNWKSLLNLRSLAEAFVKCKLGNGHRASFWFDSWCHLGPLIKAFGVNGPSLLRIPLQSSVADACDAHGWTIQPSRSIHALPLHSLLSQISPPSAPEIDSYSWVIQDKSYLVFPTAKTWNATRPRSTTRDWASSIWFKGATPKHAFNMWIAQLQRLPTRARLASWGLQVPTTCCLCSAHVESQDHLLLSCSFRKQVWDLIQSRLRLIARTFSTWSSLISWTRMSTATSPTFLRKLVSQATVYHLWRQRNNALHNQIIISPAAVFKLIEKDLRNTITARRNMKNFRNLMALWIR</sequence>
<feature type="compositionally biased region" description="Low complexity" evidence="1">
    <location>
        <begin position="69"/>
        <end position="83"/>
    </location>
</feature>
<dbReference type="Pfam" id="PF14111">
    <property type="entry name" value="DUF4283"/>
    <property type="match status" value="1"/>
</dbReference>
<dbReference type="Pfam" id="PF13966">
    <property type="entry name" value="zf-RVT"/>
    <property type="match status" value="1"/>
</dbReference>
<organism evidence="3 4">
    <name type="scientific">Arabidopsis thaliana x Arabidopsis arenosa</name>
    <dbReference type="NCBI Taxonomy" id="1240361"/>
    <lineage>
        <taxon>Eukaryota</taxon>
        <taxon>Viridiplantae</taxon>
        <taxon>Streptophyta</taxon>
        <taxon>Embryophyta</taxon>
        <taxon>Tracheophyta</taxon>
        <taxon>Spermatophyta</taxon>
        <taxon>Magnoliopsida</taxon>
        <taxon>eudicotyledons</taxon>
        <taxon>Gunneridae</taxon>
        <taxon>Pentapetalae</taxon>
        <taxon>rosids</taxon>
        <taxon>malvids</taxon>
        <taxon>Brassicales</taxon>
        <taxon>Brassicaceae</taxon>
        <taxon>Camelineae</taxon>
        <taxon>Arabidopsis</taxon>
    </lineage>
</organism>
<feature type="compositionally biased region" description="Pro residues" evidence="1">
    <location>
        <begin position="27"/>
        <end position="43"/>
    </location>
</feature>
<gene>
    <name evidence="3" type="ORF">ISN45_At01g036390</name>
</gene>
<dbReference type="CDD" id="cd01650">
    <property type="entry name" value="RT_nLTR_like"/>
    <property type="match status" value="1"/>
</dbReference>
<evidence type="ECO:0000256" key="1">
    <source>
        <dbReference type="SAM" id="MobiDB-lite"/>
    </source>
</evidence>
<keyword evidence="3" id="KW-0548">Nucleotidyltransferase</keyword>
<evidence type="ECO:0000313" key="4">
    <source>
        <dbReference type="Proteomes" id="UP000694240"/>
    </source>
</evidence>
<keyword evidence="3" id="KW-0808">Transferase</keyword>
<reference evidence="3 4" key="1">
    <citation type="submission" date="2020-12" db="EMBL/GenBank/DDBJ databases">
        <title>Concerted genomic and epigenomic changes stabilize Arabidopsis allopolyploids.</title>
        <authorList>
            <person name="Chen Z."/>
        </authorList>
    </citation>
    <scope>NUCLEOTIDE SEQUENCE [LARGE SCALE GENOMIC DNA]</scope>
    <source>
        <strain evidence="3">Allo738</strain>
        <tissue evidence="3">Leaf</tissue>
    </source>
</reference>
<dbReference type="PANTHER" id="PTHR33116:SF80">
    <property type="entry name" value="REVERSE TRANSCRIPTASE ZINC-BINDING DOMAIN-CONTAINING PROTEIN"/>
    <property type="match status" value="1"/>
</dbReference>
<dbReference type="Pfam" id="PF00078">
    <property type="entry name" value="RVT_1"/>
    <property type="match status" value="1"/>
</dbReference>
<evidence type="ECO:0000259" key="2">
    <source>
        <dbReference type="PROSITE" id="PS50878"/>
    </source>
</evidence>
<dbReference type="GO" id="GO:0003964">
    <property type="term" value="F:RNA-directed DNA polymerase activity"/>
    <property type="evidence" value="ECO:0007669"/>
    <property type="project" value="UniProtKB-KW"/>
</dbReference>
<feature type="compositionally biased region" description="Basic residues" evidence="1">
    <location>
        <begin position="379"/>
        <end position="389"/>
    </location>
</feature>
<dbReference type="PANTHER" id="PTHR33116">
    <property type="entry name" value="REVERSE TRANSCRIPTASE ZINC-BINDING DOMAIN-CONTAINING PROTEIN-RELATED-RELATED"/>
    <property type="match status" value="1"/>
</dbReference>
<feature type="region of interest" description="Disordered" evidence="1">
    <location>
        <begin position="377"/>
        <end position="405"/>
    </location>
</feature>
<dbReference type="PROSITE" id="PS50878">
    <property type="entry name" value="RT_POL"/>
    <property type="match status" value="1"/>
</dbReference>
<keyword evidence="3" id="KW-0695">RNA-directed DNA polymerase</keyword>
<comment type="caution">
    <text evidence="3">The sequence shown here is derived from an EMBL/GenBank/DDBJ whole genome shotgun (WGS) entry which is preliminary data.</text>
</comment>
<dbReference type="InterPro" id="IPR000477">
    <property type="entry name" value="RT_dom"/>
</dbReference>
<evidence type="ECO:0000313" key="3">
    <source>
        <dbReference type="EMBL" id="KAG7648624.1"/>
    </source>
</evidence>
<dbReference type="Proteomes" id="UP000694240">
    <property type="component" value="Chromosome 1"/>
</dbReference>
<dbReference type="EMBL" id="JAEFBK010000001">
    <property type="protein sequence ID" value="KAG7648624.1"/>
    <property type="molecule type" value="Genomic_DNA"/>
</dbReference>
<proteinExistence type="predicted"/>
<feature type="compositionally biased region" description="Basic residues" evidence="1">
    <location>
        <begin position="1"/>
        <end position="11"/>
    </location>
</feature>
<feature type="domain" description="Reverse transcriptase" evidence="2">
    <location>
        <begin position="937"/>
        <end position="1214"/>
    </location>
</feature>
<feature type="compositionally biased region" description="Low complexity" evidence="1">
    <location>
        <begin position="390"/>
        <end position="405"/>
    </location>
</feature>
<name>A0A8T2GN17_9BRAS</name>
<accession>A0A8T2GN17</accession>
<feature type="region of interest" description="Disordered" evidence="1">
    <location>
        <begin position="1"/>
        <end position="128"/>
    </location>
</feature>